<protein>
    <submittedName>
        <fullName evidence="1">Uncharacterized protein</fullName>
    </submittedName>
</protein>
<evidence type="ECO:0000313" key="2">
    <source>
        <dbReference type="Proteomes" id="UP001159427"/>
    </source>
</evidence>
<feature type="non-terminal residue" evidence="1">
    <location>
        <position position="213"/>
    </location>
</feature>
<reference evidence="1 2" key="1">
    <citation type="submission" date="2022-05" db="EMBL/GenBank/DDBJ databases">
        <authorList>
            <consortium name="Genoscope - CEA"/>
            <person name="William W."/>
        </authorList>
    </citation>
    <scope>NUCLEOTIDE SEQUENCE [LARGE SCALE GENOMIC DNA]</scope>
</reference>
<dbReference type="Gene3D" id="2.40.70.10">
    <property type="entry name" value="Acid Proteases"/>
    <property type="match status" value="1"/>
</dbReference>
<comment type="caution">
    <text evidence="1">The sequence shown here is derived from an EMBL/GenBank/DDBJ whole genome shotgun (WGS) entry which is preliminary data.</text>
</comment>
<proteinExistence type="predicted"/>
<dbReference type="EMBL" id="CALNXI010000059">
    <property type="protein sequence ID" value="CAH3017272.1"/>
    <property type="molecule type" value="Genomic_DNA"/>
</dbReference>
<evidence type="ECO:0000313" key="1">
    <source>
        <dbReference type="EMBL" id="CAH3017272.1"/>
    </source>
</evidence>
<sequence>MAVNIGYKQFPEFDVRNDPETVYARFSKYAKRSLFLDSIGEATLDIFEQLDDTGTDLDGAITALLNKFKESQNRLFNIHKFRCTIQGKDETWDLFIARLKPEGEHCDFPAGWLDTEILMPMITNGKSKKSTCTLQEVNPVGQSHNRPLKTVLISGVDITVLPDSGATVNAMDEATFKKYSLNKRVKVRKSRCQIKPYGAVSKANTLPVLGCFE</sequence>
<accession>A0ABN8LMS0</accession>
<name>A0ABN8LMS0_9CNID</name>
<organism evidence="1 2">
    <name type="scientific">Porites evermanni</name>
    <dbReference type="NCBI Taxonomy" id="104178"/>
    <lineage>
        <taxon>Eukaryota</taxon>
        <taxon>Metazoa</taxon>
        <taxon>Cnidaria</taxon>
        <taxon>Anthozoa</taxon>
        <taxon>Hexacorallia</taxon>
        <taxon>Scleractinia</taxon>
        <taxon>Fungiina</taxon>
        <taxon>Poritidae</taxon>
        <taxon>Porites</taxon>
    </lineage>
</organism>
<dbReference type="Proteomes" id="UP001159427">
    <property type="component" value="Unassembled WGS sequence"/>
</dbReference>
<dbReference type="SUPFAM" id="SSF50630">
    <property type="entry name" value="Acid proteases"/>
    <property type="match status" value="1"/>
</dbReference>
<keyword evidence="2" id="KW-1185">Reference proteome</keyword>
<dbReference type="InterPro" id="IPR021109">
    <property type="entry name" value="Peptidase_aspartic_dom_sf"/>
</dbReference>
<gene>
    <name evidence="1" type="ORF">PEVE_00036695</name>
</gene>